<gene>
    <name evidence="1" type="ORF">SCLCIDRAFT_1223310</name>
</gene>
<dbReference type="Proteomes" id="UP000053989">
    <property type="component" value="Unassembled WGS sequence"/>
</dbReference>
<reference evidence="2" key="2">
    <citation type="submission" date="2015-01" db="EMBL/GenBank/DDBJ databases">
        <title>Evolutionary Origins and Diversification of the Mycorrhizal Mutualists.</title>
        <authorList>
            <consortium name="DOE Joint Genome Institute"/>
            <consortium name="Mycorrhizal Genomics Consortium"/>
            <person name="Kohler A."/>
            <person name="Kuo A."/>
            <person name="Nagy L.G."/>
            <person name="Floudas D."/>
            <person name="Copeland A."/>
            <person name="Barry K.W."/>
            <person name="Cichocki N."/>
            <person name="Veneault-Fourrey C."/>
            <person name="LaButti K."/>
            <person name="Lindquist E.A."/>
            <person name="Lipzen A."/>
            <person name="Lundell T."/>
            <person name="Morin E."/>
            <person name="Murat C."/>
            <person name="Riley R."/>
            <person name="Ohm R."/>
            <person name="Sun H."/>
            <person name="Tunlid A."/>
            <person name="Henrissat B."/>
            <person name="Grigoriev I.V."/>
            <person name="Hibbett D.S."/>
            <person name="Martin F."/>
        </authorList>
    </citation>
    <scope>NUCLEOTIDE SEQUENCE [LARGE SCALE GENOMIC DNA]</scope>
    <source>
        <strain evidence="2">Foug A</strain>
    </source>
</reference>
<dbReference type="HOGENOM" id="CLU_2575252_0_0_1"/>
<dbReference type="AlphaFoldDB" id="A0A0C3CWG4"/>
<evidence type="ECO:0000313" key="1">
    <source>
        <dbReference type="EMBL" id="KIM52915.1"/>
    </source>
</evidence>
<name>A0A0C3CWG4_9AGAM</name>
<evidence type="ECO:0000313" key="2">
    <source>
        <dbReference type="Proteomes" id="UP000053989"/>
    </source>
</evidence>
<sequence length="81" mass="9671">MTWVRARCKEEWFATNQPWCNLDSSHKSLLRTSKLVDRPSNILAELIVRRLSEIQEELCRYCSKQERCTKNCHHHHHLATP</sequence>
<protein>
    <submittedName>
        <fullName evidence="1">Uncharacterized protein</fullName>
    </submittedName>
</protein>
<dbReference type="EMBL" id="KN822195">
    <property type="protein sequence ID" value="KIM52915.1"/>
    <property type="molecule type" value="Genomic_DNA"/>
</dbReference>
<accession>A0A0C3CWG4</accession>
<dbReference type="OrthoDB" id="5061070at2759"/>
<organism evidence="1 2">
    <name type="scientific">Scleroderma citrinum Foug A</name>
    <dbReference type="NCBI Taxonomy" id="1036808"/>
    <lineage>
        <taxon>Eukaryota</taxon>
        <taxon>Fungi</taxon>
        <taxon>Dikarya</taxon>
        <taxon>Basidiomycota</taxon>
        <taxon>Agaricomycotina</taxon>
        <taxon>Agaricomycetes</taxon>
        <taxon>Agaricomycetidae</taxon>
        <taxon>Boletales</taxon>
        <taxon>Sclerodermatineae</taxon>
        <taxon>Sclerodermataceae</taxon>
        <taxon>Scleroderma</taxon>
    </lineage>
</organism>
<proteinExistence type="predicted"/>
<dbReference type="STRING" id="1036808.A0A0C3CWG4"/>
<reference evidence="1 2" key="1">
    <citation type="submission" date="2014-04" db="EMBL/GenBank/DDBJ databases">
        <authorList>
            <consortium name="DOE Joint Genome Institute"/>
            <person name="Kuo A."/>
            <person name="Kohler A."/>
            <person name="Nagy L.G."/>
            <person name="Floudas D."/>
            <person name="Copeland A."/>
            <person name="Barry K.W."/>
            <person name="Cichocki N."/>
            <person name="Veneault-Fourrey C."/>
            <person name="LaButti K."/>
            <person name="Lindquist E.A."/>
            <person name="Lipzen A."/>
            <person name="Lundell T."/>
            <person name="Morin E."/>
            <person name="Murat C."/>
            <person name="Sun H."/>
            <person name="Tunlid A."/>
            <person name="Henrissat B."/>
            <person name="Grigoriev I.V."/>
            <person name="Hibbett D.S."/>
            <person name="Martin F."/>
            <person name="Nordberg H.P."/>
            <person name="Cantor M.N."/>
            <person name="Hua S.X."/>
        </authorList>
    </citation>
    <scope>NUCLEOTIDE SEQUENCE [LARGE SCALE GENOMIC DNA]</scope>
    <source>
        <strain evidence="1 2">Foug A</strain>
    </source>
</reference>
<dbReference type="InParanoid" id="A0A0C3CWG4"/>
<keyword evidence="2" id="KW-1185">Reference proteome</keyword>